<keyword evidence="2" id="KW-1185">Reference proteome</keyword>
<gene>
    <name evidence="1" type="ORF">Q4481_07150</name>
</gene>
<accession>A0ABT8YKA0</accession>
<dbReference type="RefSeq" id="WP_304375642.1">
    <property type="nucleotide sequence ID" value="NZ_JAUOZU010000006.1"/>
</dbReference>
<organism evidence="1 2">
    <name type="scientific">Rhizobium alvei</name>
    <dbReference type="NCBI Taxonomy" id="1132659"/>
    <lineage>
        <taxon>Bacteria</taxon>
        <taxon>Pseudomonadati</taxon>
        <taxon>Pseudomonadota</taxon>
        <taxon>Alphaproteobacteria</taxon>
        <taxon>Hyphomicrobiales</taxon>
        <taxon>Rhizobiaceae</taxon>
        <taxon>Rhizobium/Agrobacterium group</taxon>
        <taxon>Rhizobium</taxon>
    </lineage>
</organism>
<proteinExistence type="predicted"/>
<comment type="caution">
    <text evidence="1">The sequence shown here is derived from an EMBL/GenBank/DDBJ whole genome shotgun (WGS) entry which is preliminary data.</text>
</comment>
<reference evidence="1" key="2">
    <citation type="submission" date="2023-07" db="EMBL/GenBank/DDBJ databases">
        <authorList>
            <person name="Shen H."/>
        </authorList>
    </citation>
    <scope>NUCLEOTIDE SEQUENCE</scope>
    <source>
        <strain evidence="1">TNR-22</strain>
    </source>
</reference>
<reference evidence="1" key="1">
    <citation type="journal article" date="2015" name="Int. J. Syst. Evol. Microbiol.">
        <title>Rhizobium alvei sp. nov., isolated from a freshwater river.</title>
        <authorList>
            <person name="Sheu S.Y."/>
            <person name="Huang H.W."/>
            <person name="Young C.C."/>
            <person name="Chen W.M."/>
        </authorList>
    </citation>
    <scope>NUCLEOTIDE SEQUENCE</scope>
    <source>
        <strain evidence="1">TNR-22</strain>
    </source>
</reference>
<dbReference type="EMBL" id="JAUOZU010000006">
    <property type="protein sequence ID" value="MDO6963729.1"/>
    <property type="molecule type" value="Genomic_DNA"/>
</dbReference>
<evidence type="ECO:0000313" key="2">
    <source>
        <dbReference type="Proteomes" id="UP001174932"/>
    </source>
</evidence>
<dbReference type="Proteomes" id="UP001174932">
    <property type="component" value="Unassembled WGS sequence"/>
</dbReference>
<name>A0ABT8YKA0_9HYPH</name>
<protein>
    <submittedName>
        <fullName evidence="1">Uncharacterized protein</fullName>
    </submittedName>
</protein>
<evidence type="ECO:0000313" key="1">
    <source>
        <dbReference type="EMBL" id="MDO6963729.1"/>
    </source>
</evidence>
<sequence length="273" mass="29657">MKSWFSHFQALSKGQRAFLIALGVLVLLPFTVLTLLQTYSAANLAILSTKAVASERTWKDEAETLASDVDPASLATASQRYAYRLMMGHAAIMPERLAVISIEVPLGDMRAKKKALSPEALIDLAASRTQSLAEEECQRLLETLAADCAIMSAMGRPSGSQSYEYQFQLAFAEKAAFGATPPGRQTFVITKASPGRAAIGQRLYFERTGLQRDRIYRDIAATCMRIRKDAGNCSIANLSIAGRLDRGTPMIRLSASATYGSLVASTDVAENRH</sequence>